<name>A0A0V1KNB8_9BILA</name>
<accession>A0A0V1KNB8</accession>
<organism evidence="1 2">
    <name type="scientific">Trichinella nativa</name>
    <dbReference type="NCBI Taxonomy" id="6335"/>
    <lineage>
        <taxon>Eukaryota</taxon>
        <taxon>Metazoa</taxon>
        <taxon>Ecdysozoa</taxon>
        <taxon>Nematoda</taxon>
        <taxon>Enoplea</taxon>
        <taxon>Dorylaimia</taxon>
        <taxon>Trichinellida</taxon>
        <taxon>Trichinellidae</taxon>
        <taxon>Trichinella</taxon>
    </lineage>
</organism>
<dbReference type="AlphaFoldDB" id="A0A0V1KNB8"/>
<comment type="caution">
    <text evidence="1">The sequence shown here is derived from an EMBL/GenBank/DDBJ whole genome shotgun (WGS) entry which is preliminary data.</text>
</comment>
<dbReference type="OrthoDB" id="5941019at2759"/>
<dbReference type="EMBL" id="JYDW01000411">
    <property type="protein sequence ID" value="KRZ48412.1"/>
    <property type="molecule type" value="Genomic_DNA"/>
</dbReference>
<protein>
    <submittedName>
        <fullName evidence="1">Uncharacterized protein</fullName>
    </submittedName>
</protein>
<gene>
    <name evidence="1" type="ORF">T02_7063</name>
</gene>
<reference evidence="1 2" key="1">
    <citation type="submission" date="2015-05" db="EMBL/GenBank/DDBJ databases">
        <title>Evolution of Trichinella species and genotypes.</title>
        <authorList>
            <person name="Korhonen P.K."/>
            <person name="Edoardo P."/>
            <person name="Giuseppe L.R."/>
            <person name="Gasser R.B."/>
        </authorList>
    </citation>
    <scope>NUCLEOTIDE SEQUENCE [LARGE SCALE GENOMIC DNA]</scope>
    <source>
        <strain evidence="1">ISS10</strain>
    </source>
</reference>
<sequence>MNAGWVGQPYSTLNALHHKWTARIQYLMGDGQAARGNRGRMIGVSIVSGVHNTRSVGDGQVAKGNGRPNDWCKHWRWGTQHCVSNGWVVGEDSTLIMRWKCAEQIYNNELLLEWCGSYVPILLNGGKGNQCECMVDWLAVVLHYEWVL</sequence>
<proteinExistence type="predicted"/>
<keyword evidence="2" id="KW-1185">Reference proteome</keyword>
<evidence type="ECO:0000313" key="2">
    <source>
        <dbReference type="Proteomes" id="UP000054721"/>
    </source>
</evidence>
<dbReference type="Proteomes" id="UP000054721">
    <property type="component" value="Unassembled WGS sequence"/>
</dbReference>
<evidence type="ECO:0000313" key="1">
    <source>
        <dbReference type="EMBL" id="KRZ48412.1"/>
    </source>
</evidence>